<keyword evidence="2" id="KW-1185">Reference proteome</keyword>
<evidence type="ECO:0000313" key="2">
    <source>
        <dbReference type="Proteomes" id="UP000499080"/>
    </source>
</evidence>
<comment type="caution">
    <text evidence="1">The sequence shown here is derived from an EMBL/GenBank/DDBJ whole genome shotgun (WGS) entry which is preliminary data.</text>
</comment>
<name>A0A4Y2FQM4_ARAVE</name>
<organism evidence="1 2">
    <name type="scientific">Araneus ventricosus</name>
    <name type="common">Orbweaver spider</name>
    <name type="synonym">Epeira ventricosa</name>
    <dbReference type="NCBI Taxonomy" id="182803"/>
    <lineage>
        <taxon>Eukaryota</taxon>
        <taxon>Metazoa</taxon>
        <taxon>Ecdysozoa</taxon>
        <taxon>Arthropoda</taxon>
        <taxon>Chelicerata</taxon>
        <taxon>Arachnida</taxon>
        <taxon>Araneae</taxon>
        <taxon>Araneomorphae</taxon>
        <taxon>Entelegynae</taxon>
        <taxon>Araneoidea</taxon>
        <taxon>Araneidae</taxon>
        <taxon>Araneus</taxon>
    </lineage>
</organism>
<protein>
    <submittedName>
        <fullName evidence="1">Uncharacterized protein</fullName>
    </submittedName>
</protein>
<dbReference type="EMBL" id="BGPR01001026">
    <property type="protein sequence ID" value="GBM43327.1"/>
    <property type="molecule type" value="Genomic_DNA"/>
</dbReference>
<dbReference type="AlphaFoldDB" id="A0A4Y2FQM4"/>
<evidence type="ECO:0000313" key="1">
    <source>
        <dbReference type="EMBL" id="GBM43327.1"/>
    </source>
</evidence>
<proteinExistence type="predicted"/>
<sequence length="122" mass="13965">MAKKIASLVWHLGGIQENVFLLLITCIMVNIEDLTSGPSRTFDKGWFLALAKNLYSCLASGGIQENVFLLLTCIMVNMKTDIWPKQNFRQGWLAHWQKKLHLCVWHLGGFKKMFSLLLPASW</sequence>
<reference evidence="1 2" key="1">
    <citation type="journal article" date="2019" name="Sci. Rep.">
        <title>Orb-weaving spider Araneus ventricosus genome elucidates the spidroin gene catalogue.</title>
        <authorList>
            <person name="Kono N."/>
            <person name="Nakamura H."/>
            <person name="Ohtoshi R."/>
            <person name="Moran D.A.P."/>
            <person name="Shinohara A."/>
            <person name="Yoshida Y."/>
            <person name="Fujiwara M."/>
            <person name="Mori M."/>
            <person name="Tomita M."/>
            <person name="Arakawa K."/>
        </authorList>
    </citation>
    <scope>NUCLEOTIDE SEQUENCE [LARGE SCALE GENOMIC DNA]</scope>
</reference>
<accession>A0A4Y2FQM4</accession>
<dbReference type="Proteomes" id="UP000499080">
    <property type="component" value="Unassembled WGS sequence"/>
</dbReference>
<gene>
    <name evidence="1" type="ORF">AVEN_96997_1</name>
</gene>